<dbReference type="InterPro" id="IPR037126">
    <property type="entry name" value="PdaC/RsiV-like_sf"/>
</dbReference>
<dbReference type="AlphaFoldDB" id="A0A1I2C374"/>
<dbReference type="Gene3D" id="3.30.565.40">
    <property type="entry name" value="Fervidobacterium nodosum Rt17-B1 like"/>
    <property type="match status" value="1"/>
</dbReference>
<dbReference type="STRING" id="1003.SAMN04488541_100467"/>
<sequence>MKLALSYLFALILCVFFSLNTNAQNKKLKNSDLPEVFYKRMVGTMGKDEPIEMNISKIGGTVKGSYFHKLTGQVRNLEGEITEDGDISLQEVDNPKNRLTEPQPVDAILNLYFINSQEIRGSWEKFEGVDLETEIPFEASEMYPVGSVEFELVKKHEKYGDCGYSPCAEFLLIYPIMKNDVQKDKINKKINATLIAQYAKEEKRKFDNVEQAIEDFFKKYKVEESKAKADAKPMWGSHHEIEIICNAFYILTLEFFSTAYEGSGQPTYEITYLSFDLQTGNPLTLKDVLISGYEKELNQIAKQLFKDNYGFSDIEDLRKEGFTFKDGKFALNNNYGFSKRGIVFQYNPLEIGANAIGAPQLLIPYQQIKHLIKKDGLLAVFVKE</sequence>
<evidence type="ECO:0000313" key="4">
    <source>
        <dbReference type="Proteomes" id="UP000199513"/>
    </source>
</evidence>
<proteinExistence type="predicted"/>
<dbReference type="OrthoDB" id="594879at2"/>
<feature type="chain" id="PRO_5011532231" description="DUF3298 domain-containing protein" evidence="1">
    <location>
        <begin position="24"/>
        <end position="384"/>
    </location>
</feature>
<evidence type="ECO:0000259" key="2">
    <source>
        <dbReference type="Pfam" id="PF11738"/>
    </source>
</evidence>
<dbReference type="Proteomes" id="UP000199513">
    <property type="component" value="Unassembled WGS sequence"/>
</dbReference>
<feature type="domain" description="DUF3298" evidence="2">
    <location>
        <begin position="286"/>
        <end position="366"/>
    </location>
</feature>
<gene>
    <name evidence="3" type="ORF">SAMN04488541_100467</name>
</gene>
<dbReference type="InterPro" id="IPR021729">
    <property type="entry name" value="DUF3298"/>
</dbReference>
<evidence type="ECO:0000256" key="1">
    <source>
        <dbReference type="SAM" id="SignalP"/>
    </source>
</evidence>
<dbReference type="EMBL" id="FONY01000004">
    <property type="protein sequence ID" value="SFE62886.1"/>
    <property type="molecule type" value="Genomic_DNA"/>
</dbReference>
<organism evidence="3 4">
    <name type="scientific">Thermoflexibacter ruber</name>
    <dbReference type="NCBI Taxonomy" id="1003"/>
    <lineage>
        <taxon>Bacteria</taxon>
        <taxon>Pseudomonadati</taxon>
        <taxon>Bacteroidota</taxon>
        <taxon>Cytophagia</taxon>
        <taxon>Cytophagales</taxon>
        <taxon>Thermoflexibacteraceae</taxon>
        <taxon>Thermoflexibacter</taxon>
    </lineage>
</organism>
<accession>A0A1I2C374</accession>
<dbReference type="Gene3D" id="3.90.640.20">
    <property type="entry name" value="Heat-shock cognate protein, ATPase"/>
    <property type="match status" value="1"/>
</dbReference>
<evidence type="ECO:0000313" key="3">
    <source>
        <dbReference type="EMBL" id="SFE62886.1"/>
    </source>
</evidence>
<feature type="signal peptide" evidence="1">
    <location>
        <begin position="1"/>
        <end position="23"/>
    </location>
</feature>
<dbReference type="RefSeq" id="WP_091539930.1">
    <property type="nucleotide sequence ID" value="NZ_FONY01000004.1"/>
</dbReference>
<name>A0A1I2C374_9BACT</name>
<keyword evidence="4" id="KW-1185">Reference proteome</keyword>
<reference evidence="3 4" key="1">
    <citation type="submission" date="2016-10" db="EMBL/GenBank/DDBJ databases">
        <authorList>
            <person name="de Groot N.N."/>
        </authorList>
    </citation>
    <scope>NUCLEOTIDE SEQUENCE [LARGE SCALE GENOMIC DNA]</scope>
    <source>
        <strain>GEY</strain>
        <strain evidence="4">DSM 9560</strain>
    </source>
</reference>
<protein>
    <recommendedName>
        <fullName evidence="2">DUF3298 domain-containing protein</fullName>
    </recommendedName>
</protein>
<dbReference type="Pfam" id="PF11738">
    <property type="entry name" value="DUF3298"/>
    <property type="match status" value="1"/>
</dbReference>
<keyword evidence="1" id="KW-0732">Signal</keyword>